<sequence length="145" mass="16006">MGKVVEEEIQLNQLTPGMVLTDGVADVDSDVIVYQVPAKSQLEIRPTDFLGLYLATTVPAEIVATSLITVLWTDAFARRSVILAQGEYTQFKAMTAALEKYFFKGKTKVIPANYRLIIRVNSSDVLVAAGTRFTLSVLNVYETIE</sequence>
<accession>X1QXK1</accession>
<proteinExistence type="predicted"/>
<dbReference type="EMBL" id="BARW01004036">
    <property type="protein sequence ID" value="GAI59526.1"/>
    <property type="molecule type" value="Genomic_DNA"/>
</dbReference>
<gene>
    <name evidence="1" type="ORF">S12H4_09781</name>
</gene>
<evidence type="ECO:0000313" key="1">
    <source>
        <dbReference type="EMBL" id="GAI59526.1"/>
    </source>
</evidence>
<protein>
    <submittedName>
        <fullName evidence="1">Uncharacterized protein</fullName>
    </submittedName>
</protein>
<reference evidence="1" key="1">
    <citation type="journal article" date="2014" name="Front. Microbiol.">
        <title>High frequency of phylogenetically diverse reductive dehalogenase-homologous genes in deep subseafloor sedimentary metagenomes.</title>
        <authorList>
            <person name="Kawai M."/>
            <person name="Futagami T."/>
            <person name="Toyoda A."/>
            <person name="Takaki Y."/>
            <person name="Nishi S."/>
            <person name="Hori S."/>
            <person name="Arai W."/>
            <person name="Tsubouchi T."/>
            <person name="Morono Y."/>
            <person name="Uchiyama I."/>
            <person name="Ito T."/>
            <person name="Fujiyama A."/>
            <person name="Inagaki F."/>
            <person name="Takami H."/>
        </authorList>
    </citation>
    <scope>NUCLEOTIDE SEQUENCE</scope>
    <source>
        <strain evidence="1">Expedition CK06-06</strain>
    </source>
</reference>
<name>X1QXK1_9ZZZZ</name>
<comment type="caution">
    <text evidence="1">The sequence shown here is derived from an EMBL/GenBank/DDBJ whole genome shotgun (WGS) entry which is preliminary data.</text>
</comment>
<dbReference type="AlphaFoldDB" id="X1QXK1"/>
<organism evidence="1">
    <name type="scientific">marine sediment metagenome</name>
    <dbReference type="NCBI Taxonomy" id="412755"/>
    <lineage>
        <taxon>unclassified sequences</taxon>
        <taxon>metagenomes</taxon>
        <taxon>ecological metagenomes</taxon>
    </lineage>
</organism>